<reference evidence="3 4" key="1">
    <citation type="submission" date="2018-12" db="EMBL/GenBank/DDBJ databases">
        <title>Mesorhizobium carbonis sp. nov., isolated from coal mine water.</title>
        <authorList>
            <person name="Xin W."/>
            <person name="Xu Z."/>
            <person name="Xiang F."/>
            <person name="Zhang J."/>
            <person name="Xi L."/>
            <person name="Liu J."/>
        </authorList>
    </citation>
    <scope>NUCLEOTIDE SEQUENCE [LARGE SCALE GENOMIC DNA]</scope>
    <source>
        <strain evidence="3 4">B2.3</strain>
    </source>
</reference>
<evidence type="ECO:0000313" key="4">
    <source>
        <dbReference type="Proteomes" id="UP000278398"/>
    </source>
</evidence>
<dbReference type="GO" id="GO:0009279">
    <property type="term" value="C:cell outer membrane"/>
    <property type="evidence" value="ECO:0007669"/>
    <property type="project" value="UniProtKB-SubCell"/>
</dbReference>
<feature type="domain" description="LptD C-terminal" evidence="2">
    <location>
        <begin position="264"/>
        <end position="665"/>
    </location>
</feature>
<dbReference type="InterPro" id="IPR020889">
    <property type="entry name" value="LipoPS_assembly_LptD"/>
</dbReference>
<comment type="subunit">
    <text evidence="1">Component of the lipopolysaccharide transport and assembly complex.</text>
</comment>
<dbReference type="HAMAP" id="MF_01411">
    <property type="entry name" value="LPS_assembly_LptD"/>
    <property type="match status" value="1"/>
</dbReference>
<dbReference type="Gene3D" id="2.60.450.10">
    <property type="entry name" value="Lipopolysaccharide (LPS) transport protein A like domain"/>
    <property type="match status" value="1"/>
</dbReference>
<comment type="subcellular location">
    <subcellularLocation>
        <location evidence="1">Cell outer membrane</location>
    </subcellularLocation>
</comment>
<comment type="similarity">
    <text evidence="1">Belongs to the LptD family.</text>
</comment>
<protein>
    <recommendedName>
        <fullName evidence="1">LPS-assembly protein LptD</fullName>
    </recommendedName>
</protein>
<dbReference type="AlphaFoldDB" id="A0A3S0A6L1"/>
<dbReference type="GO" id="GO:0015920">
    <property type="term" value="P:lipopolysaccharide transport"/>
    <property type="evidence" value="ECO:0007669"/>
    <property type="project" value="InterPro"/>
</dbReference>
<evidence type="ECO:0000256" key="1">
    <source>
        <dbReference type="HAMAP-Rule" id="MF_01411"/>
    </source>
</evidence>
<dbReference type="InterPro" id="IPR050218">
    <property type="entry name" value="LptD"/>
</dbReference>
<comment type="caution">
    <text evidence="1">Lacks conserved residue(s) required for the propagation of feature annotation.</text>
</comment>
<name>A0A3S0A6L1_9HYPH</name>
<dbReference type="Proteomes" id="UP000278398">
    <property type="component" value="Unassembled WGS sequence"/>
</dbReference>
<keyword evidence="4" id="KW-1185">Reference proteome</keyword>
<dbReference type="GO" id="GO:0043165">
    <property type="term" value="P:Gram-negative-bacterium-type cell outer membrane assembly"/>
    <property type="evidence" value="ECO:0007669"/>
    <property type="project" value="UniProtKB-UniRule"/>
</dbReference>
<accession>A0A3S0A6L1</accession>
<dbReference type="GO" id="GO:1990351">
    <property type="term" value="C:transporter complex"/>
    <property type="evidence" value="ECO:0007669"/>
    <property type="project" value="TreeGrafter"/>
</dbReference>
<organism evidence="3 4">
    <name type="scientific">Aquibium carbonis</name>
    <dbReference type="NCBI Taxonomy" id="2495581"/>
    <lineage>
        <taxon>Bacteria</taxon>
        <taxon>Pseudomonadati</taxon>
        <taxon>Pseudomonadota</taxon>
        <taxon>Alphaproteobacteria</taxon>
        <taxon>Hyphomicrobiales</taxon>
        <taxon>Phyllobacteriaceae</taxon>
        <taxon>Aquibium</taxon>
    </lineage>
</organism>
<comment type="caution">
    <text evidence="3">The sequence shown here is derived from an EMBL/GenBank/DDBJ whole genome shotgun (WGS) entry which is preliminary data.</text>
</comment>
<dbReference type="EMBL" id="RWKW01000046">
    <property type="protein sequence ID" value="RST85924.1"/>
    <property type="molecule type" value="Genomic_DNA"/>
</dbReference>
<keyword evidence="1" id="KW-0998">Cell outer membrane</keyword>
<dbReference type="OrthoDB" id="9760225at2"/>
<dbReference type="PANTHER" id="PTHR30189:SF1">
    <property type="entry name" value="LPS-ASSEMBLY PROTEIN LPTD"/>
    <property type="match status" value="1"/>
</dbReference>
<evidence type="ECO:0000313" key="3">
    <source>
        <dbReference type="EMBL" id="RST85924.1"/>
    </source>
</evidence>
<dbReference type="InterPro" id="IPR007543">
    <property type="entry name" value="LptD_C"/>
</dbReference>
<gene>
    <name evidence="1" type="primary">lptD</name>
    <name evidence="3" type="ORF">EJC49_13280</name>
</gene>
<proteinExistence type="inferred from homology"/>
<dbReference type="Pfam" id="PF04453">
    <property type="entry name" value="LptD"/>
    <property type="match status" value="1"/>
</dbReference>
<dbReference type="PANTHER" id="PTHR30189">
    <property type="entry name" value="LPS-ASSEMBLY PROTEIN"/>
    <property type="match status" value="1"/>
</dbReference>
<evidence type="ECO:0000259" key="2">
    <source>
        <dbReference type="Pfam" id="PF04453"/>
    </source>
</evidence>
<comment type="function">
    <text evidence="1">Involved in the assembly of lipopolysaccharide (LPS) at the surface of the outer membrane.</text>
</comment>
<dbReference type="SUPFAM" id="SSF56935">
    <property type="entry name" value="Porins"/>
    <property type="match status" value="1"/>
</dbReference>
<sequence>MATSDGPMLLEADNLIYDNDKQTVTAAGDVRIEYDGNRLVARRITYNQQTGRIVASGNVEIIYRDGTRIFSDDIDVTDDFADGFVNALRVETVDDTYFAAESAERRGGLLTIFNNGVYTACAPCEANPDRAPIWRVKSRKIIWNGQSRTVRFESAQFEFFGMPLARLPAFEIADPSVTRKTGFLIPSIGYSRELGARLSQPYFIALSPTYDLTLTAHTYTRQGFLGEAEWRQRFDNGFYSLKAAGIIQQNPDAFRADYIDAEEKTRWMVGTKGSFKINPRWVFGWDALIQSDPSFSRTYGIEGYSQTRRVDTINLTGLDDRNYFDVRFLKFRVQDRVRDERDPFQPWVLPSLDYAYTLDNPVAGGELAFDVNLAVVHRSDLDYRAYNVLDPLSPRFGGAEGTSGRLTVAAEWKRNFITDGGVVLTPLLAARGDMIGTDLSAASLGAYSDMATNLAGLDYSHDGSSYGAVAADIRSSYYRGMATAGMEVRWPVLFSTTSASHILEPIGQLLVRPDAAYGGSLSIPNEDAQSLVFDATNLFEHDKFSGYDLIEGGTRANLGLRYSGDFGGGWTANAVFGQSYHIAGDNPFAQPNLVNAGAFSGLETDVSDFVGMVSVQTPGSLTLSAGGRFDEKTLAVRRTDFGAQATVGQVDLVATYTFIESQPLYGFDNDRREISLASRVRLTENWSVTGRGAYDFESETLVKSGINFAYADECFTYAMAVTRTETIDEGDVDFNFGFRIGFRTIGDFGSAETSFPEFTTVNR</sequence>
<keyword evidence="1" id="KW-0732">Signal</keyword>
<keyword evidence="1" id="KW-0472">Membrane</keyword>